<proteinExistence type="predicted"/>
<dbReference type="RefSeq" id="WP_022714823.1">
    <property type="nucleotide sequence ID" value="NZ_ATTQ01000005.1"/>
</dbReference>
<name>A0A559SPZ7_9HYPH</name>
<sequence>MTKASGSTGKDGVADFPADFGRLAAEMLERALPMHPLMAPPVAAMAAATVIGFGFSTQLAGAFFGALQGVFEETNRLAEALDDTPPEEPRPEVRIKPGNIRPPALEKAKLSIVGATGSKPTAPKKAAARAKKADDLKLIAGIGPKLEQVLNAKGIRTFAEIAAWTDAEIAKLDAELGFNGRVARDDWTGQAKALSAKGRKRT</sequence>
<evidence type="ECO:0000313" key="3">
    <source>
        <dbReference type="Proteomes" id="UP000319824"/>
    </source>
</evidence>
<dbReference type="Gene3D" id="1.10.150.20">
    <property type="entry name" value="5' to 3' exonuclease, C-terminal subdomain"/>
    <property type="match status" value="1"/>
</dbReference>
<keyword evidence="1" id="KW-0812">Transmembrane</keyword>
<evidence type="ECO:0000313" key="2">
    <source>
        <dbReference type="EMBL" id="TVZ64436.1"/>
    </source>
</evidence>
<organism evidence="2 3">
    <name type="scientific">Rhizobium mongolense USDA 1844</name>
    <dbReference type="NCBI Taxonomy" id="1079460"/>
    <lineage>
        <taxon>Bacteria</taxon>
        <taxon>Pseudomonadati</taxon>
        <taxon>Pseudomonadota</taxon>
        <taxon>Alphaproteobacteria</taxon>
        <taxon>Hyphomicrobiales</taxon>
        <taxon>Rhizobiaceae</taxon>
        <taxon>Rhizobium/Agrobacterium group</taxon>
        <taxon>Rhizobium</taxon>
    </lineage>
</organism>
<dbReference type="Proteomes" id="UP000319824">
    <property type="component" value="Unassembled WGS sequence"/>
</dbReference>
<accession>A0A559SPZ7</accession>
<keyword evidence="1" id="KW-0472">Membrane</keyword>
<dbReference type="AlphaFoldDB" id="A0A559SPZ7"/>
<gene>
    <name evidence="2" type="ORF">BCL32_4679</name>
</gene>
<dbReference type="EMBL" id="VISO01000003">
    <property type="protein sequence ID" value="TVZ64436.1"/>
    <property type="molecule type" value="Genomic_DNA"/>
</dbReference>
<feature type="transmembrane region" description="Helical" evidence="1">
    <location>
        <begin position="42"/>
        <end position="67"/>
    </location>
</feature>
<keyword evidence="1" id="KW-1133">Transmembrane helix</keyword>
<evidence type="ECO:0000256" key="1">
    <source>
        <dbReference type="SAM" id="Phobius"/>
    </source>
</evidence>
<comment type="caution">
    <text evidence="2">The sequence shown here is derived from an EMBL/GenBank/DDBJ whole genome shotgun (WGS) entry which is preliminary data.</text>
</comment>
<reference evidence="2 3" key="1">
    <citation type="submission" date="2019-06" db="EMBL/GenBank/DDBJ databases">
        <title>Pac Bio to generate improved reference genome sequences for organisms with transposon mutant libraries (support for FEBA project).</title>
        <authorList>
            <person name="Blow M."/>
        </authorList>
    </citation>
    <scope>NUCLEOTIDE SEQUENCE [LARGE SCALE GENOMIC DNA]</scope>
    <source>
        <strain evidence="2 3">USDA 1844</strain>
    </source>
</reference>
<protein>
    <submittedName>
        <fullName evidence="2">NADH-quinone oxidoreductase subunit E</fullName>
    </submittedName>
</protein>